<gene>
    <name evidence="1" type="ORF">NCTC10254_01080</name>
</gene>
<accession>A0A6H9XR92</accession>
<organism evidence="1 2">
    <name type="scientific">Corynebacterium matruchotii</name>
    <dbReference type="NCBI Taxonomy" id="43768"/>
    <lineage>
        <taxon>Bacteria</taxon>
        <taxon>Bacillati</taxon>
        <taxon>Actinomycetota</taxon>
        <taxon>Actinomycetes</taxon>
        <taxon>Mycobacteriales</taxon>
        <taxon>Corynebacteriaceae</taxon>
        <taxon>Corynebacterium</taxon>
    </lineage>
</organism>
<protein>
    <recommendedName>
        <fullName evidence="3">YbjN domain-containing protein</fullName>
    </recommendedName>
</protein>
<comment type="caution">
    <text evidence="1">The sequence shown here is derived from an EMBL/GenBank/DDBJ whole genome shotgun (WGS) entry which is preliminary data.</text>
</comment>
<proteinExistence type="predicted"/>
<dbReference type="RefSeq" id="WP_005526301.1">
    <property type="nucleotide sequence ID" value="NZ_CAUOLB010000003.1"/>
</dbReference>
<name>A0A6H9XR92_9CORY</name>
<dbReference type="Pfam" id="PF10722">
    <property type="entry name" value="YbjN"/>
    <property type="match status" value="2"/>
</dbReference>
<dbReference type="Proteomes" id="UP000249886">
    <property type="component" value="Unassembled WGS sequence"/>
</dbReference>
<dbReference type="EMBL" id="UARK01000003">
    <property type="protein sequence ID" value="SPW27886.1"/>
    <property type="molecule type" value="Genomic_DNA"/>
</dbReference>
<dbReference type="AlphaFoldDB" id="A0A6H9XR92"/>
<evidence type="ECO:0008006" key="3">
    <source>
        <dbReference type="Google" id="ProtNLM"/>
    </source>
</evidence>
<dbReference type="GeneID" id="84574232"/>
<evidence type="ECO:0000313" key="1">
    <source>
        <dbReference type="EMBL" id="SPW27886.1"/>
    </source>
</evidence>
<dbReference type="InterPro" id="IPR019660">
    <property type="entry name" value="Put_sensory_transdc_reg_YbjN"/>
</dbReference>
<evidence type="ECO:0000313" key="2">
    <source>
        <dbReference type="Proteomes" id="UP000249886"/>
    </source>
</evidence>
<sequence length="320" mass="35512">MTDYKADFNVQPLVVNDELVLEAIEELGYRFIAETGSELAIATLHWPYHTLQLEFSDDQFRMLYAEVSFTGSSSLSRINEISHAVDAWNSERVSPAAYLSIADDARINVFFRTGLAIARRASLDQIKAFIRVAAESTVVACETFVEQFPELGQRSGQASNSFGDLDFSLTDDSQLPTELSIPRVRSVLRDLGIEKTHGDDAMVLAWINDILVGFFLESGPSLLVKGHWDPGLDPDREYMKAALVCNKWNEDNPTTKAFCVTDEDGLQVRVEFVADSGAGLNTSQLILNVQMAIHFILSAIDRISTEIQGHCAVAWPEDTN</sequence>
<reference evidence="1 2" key="1">
    <citation type="submission" date="2018-06" db="EMBL/GenBank/DDBJ databases">
        <authorList>
            <consortium name="Pathogen Informatics"/>
            <person name="Doyle S."/>
        </authorList>
    </citation>
    <scope>NUCLEOTIDE SEQUENCE [LARGE SCALE GENOMIC DNA]</scope>
    <source>
        <strain evidence="1 2">NCTC10254</strain>
    </source>
</reference>